<dbReference type="EMBL" id="HG937693">
    <property type="protein sequence ID" value="CDP34991.1"/>
    <property type="molecule type" value="Genomic_DNA"/>
</dbReference>
<evidence type="ECO:0000256" key="3">
    <source>
        <dbReference type="ARBA" id="ARBA00022989"/>
    </source>
</evidence>
<dbReference type="PRINTS" id="PR00625">
    <property type="entry name" value="JDOMAIN"/>
</dbReference>
<dbReference type="InterPro" id="IPR052606">
    <property type="entry name" value="DnaJ_domain_protein"/>
</dbReference>
<sequence>MKLAPLVVLVSVLAIVSAWSAEDREIFSLRDAVSKDLGPDMTFYDWLKVSSSATDAEIAKAYRRLSQKLHPDKNPSKSAQEKFTRLGLVVKILRGPGRDRYDFFLKHGFPRWKGTDYYYSRFRPGIGMVTAFLFLLVSFAQYWFLRLSAMQHRRHMSSIIDEAKGIAWPNGIPTSKRQVTLPNGKNFMVYTEGTVSLVEDKHEYPLDIEEIVLPTWKNTILYTIPKKLYYKVSGKVDPAGGQAVDTSADNEPSKDKKKPKPKPVTKVGGRRKRA</sequence>
<dbReference type="PANTHER" id="PTHR44653:SF2">
    <property type="entry name" value="DNAJ HOMOLOG SUBFAMILY C MEMBER 1"/>
    <property type="match status" value="1"/>
</dbReference>
<evidence type="ECO:0000256" key="7">
    <source>
        <dbReference type="SAM" id="Phobius"/>
    </source>
</evidence>
<feature type="transmembrane region" description="Helical" evidence="7">
    <location>
        <begin position="125"/>
        <end position="145"/>
    </location>
</feature>
<keyword evidence="1 7" id="KW-0812">Transmembrane</keyword>
<dbReference type="InterPro" id="IPR001623">
    <property type="entry name" value="DnaJ_domain"/>
</dbReference>
<dbReference type="SMART" id="SM00271">
    <property type="entry name" value="DnaJ"/>
    <property type="match status" value="1"/>
</dbReference>
<organism evidence="10">
    <name type="scientific">Blastobotrys adeninivorans</name>
    <name type="common">Yeast</name>
    <name type="synonym">Arxula adeninivorans</name>
    <dbReference type="NCBI Taxonomy" id="409370"/>
    <lineage>
        <taxon>Eukaryota</taxon>
        <taxon>Fungi</taxon>
        <taxon>Dikarya</taxon>
        <taxon>Ascomycota</taxon>
        <taxon>Saccharomycotina</taxon>
        <taxon>Dipodascomycetes</taxon>
        <taxon>Dipodascales</taxon>
        <taxon>Trichomonascaceae</taxon>
        <taxon>Blastobotrys</taxon>
    </lineage>
</organism>
<keyword evidence="3 7" id="KW-1133">Transmembrane helix</keyword>
<dbReference type="GO" id="GO:0012505">
    <property type="term" value="C:endomembrane system"/>
    <property type="evidence" value="ECO:0007669"/>
    <property type="project" value="UniProtKB-SubCell"/>
</dbReference>
<dbReference type="Pfam" id="PF00226">
    <property type="entry name" value="DnaJ"/>
    <property type="match status" value="1"/>
</dbReference>
<dbReference type="PhylomeDB" id="A0A060T719"/>
<name>A0A060T719_BLAAD</name>
<evidence type="ECO:0000256" key="2">
    <source>
        <dbReference type="ARBA" id="ARBA00022729"/>
    </source>
</evidence>
<evidence type="ECO:0000256" key="5">
    <source>
        <dbReference type="ARBA" id="ARBA00037847"/>
    </source>
</evidence>
<dbReference type="CDD" id="cd06257">
    <property type="entry name" value="DnaJ"/>
    <property type="match status" value="1"/>
</dbReference>
<feature type="compositionally biased region" description="Basic residues" evidence="6">
    <location>
        <begin position="255"/>
        <end position="274"/>
    </location>
</feature>
<proteinExistence type="predicted"/>
<feature type="domain" description="J" evidence="9">
    <location>
        <begin position="42"/>
        <end position="105"/>
    </location>
</feature>
<evidence type="ECO:0000313" key="10">
    <source>
        <dbReference type="EMBL" id="CDP34991.1"/>
    </source>
</evidence>
<dbReference type="SUPFAM" id="SSF46565">
    <property type="entry name" value="Chaperone J-domain"/>
    <property type="match status" value="1"/>
</dbReference>
<evidence type="ECO:0000256" key="4">
    <source>
        <dbReference type="ARBA" id="ARBA00023136"/>
    </source>
</evidence>
<evidence type="ECO:0000256" key="1">
    <source>
        <dbReference type="ARBA" id="ARBA00022692"/>
    </source>
</evidence>
<evidence type="ECO:0000256" key="8">
    <source>
        <dbReference type="SAM" id="SignalP"/>
    </source>
</evidence>
<keyword evidence="2 8" id="KW-0732">Signal</keyword>
<dbReference type="Gene3D" id="1.10.287.110">
    <property type="entry name" value="DnaJ domain"/>
    <property type="match status" value="1"/>
</dbReference>
<gene>
    <name evidence="10" type="ORF">GNLVRS02_ARAD1C25146g</name>
</gene>
<reference evidence="10" key="2">
    <citation type="submission" date="2014-06" db="EMBL/GenBank/DDBJ databases">
        <title>The complete genome of Blastobotrys (Arxula) adeninivorans LS3 - a yeast of biotechnological interest.</title>
        <authorList>
            <person name="Kunze G."/>
            <person name="Gaillardin C."/>
            <person name="Czernicka M."/>
            <person name="Durrens P."/>
            <person name="Martin T."/>
            <person name="Boer E."/>
            <person name="Gabaldon T."/>
            <person name="Cruz J."/>
            <person name="Talla E."/>
            <person name="Marck C."/>
            <person name="Goffeau A."/>
            <person name="Barbe V."/>
            <person name="Baret P."/>
            <person name="Baronian K."/>
            <person name="Beier S."/>
            <person name="Bleykasten C."/>
            <person name="Bode R."/>
            <person name="Casaregola S."/>
            <person name="Despons L."/>
            <person name="Fairhead C."/>
            <person name="Giersberg M."/>
            <person name="Gierski P."/>
            <person name="Hahnel U."/>
            <person name="Hartmann A."/>
            <person name="Jankowska D."/>
            <person name="Jubin C."/>
            <person name="Jung P."/>
            <person name="Lafontaine I."/>
            <person name="Leh-Louis V."/>
            <person name="Lemaire M."/>
            <person name="Marcet-Houben M."/>
            <person name="Mascher M."/>
            <person name="Morel G."/>
            <person name="Richard G.-F."/>
            <person name="Riechen J."/>
            <person name="Sacerdot C."/>
            <person name="Sarkar A."/>
            <person name="Savel G."/>
            <person name="Schacherer J."/>
            <person name="Sherman D."/>
            <person name="Straub M.-L."/>
            <person name="Stein N."/>
            <person name="Thierry A."/>
            <person name="Trautwein-Schult A."/>
            <person name="Westhof E."/>
            <person name="Worch S."/>
            <person name="Dujon B."/>
            <person name="Souciet J.-L."/>
            <person name="Wincker P."/>
            <person name="Scholz U."/>
            <person name="Neuveglise N."/>
        </authorList>
    </citation>
    <scope>NUCLEOTIDE SEQUENCE</scope>
    <source>
        <strain evidence="10">LS3</strain>
    </source>
</reference>
<feature type="chain" id="PRO_5001593125" evidence="8">
    <location>
        <begin position="21"/>
        <end position="274"/>
    </location>
</feature>
<dbReference type="InterPro" id="IPR036869">
    <property type="entry name" value="J_dom_sf"/>
</dbReference>
<dbReference type="AlphaFoldDB" id="A0A060T719"/>
<comment type="subcellular location">
    <subcellularLocation>
        <location evidence="5">Endomembrane system</location>
        <topology evidence="5">Single-pass membrane protein</topology>
    </subcellularLocation>
</comment>
<dbReference type="PANTHER" id="PTHR44653">
    <property type="entry name" value="DNAJ HOMOLOG SUBFAMILY C MEMBER 1"/>
    <property type="match status" value="1"/>
</dbReference>
<evidence type="ECO:0000259" key="9">
    <source>
        <dbReference type="PROSITE" id="PS50076"/>
    </source>
</evidence>
<dbReference type="PROSITE" id="PS50076">
    <property type="entry name" value="DNAJ_2"/>
    <property type="match status" value="1"/>
</dbReference>
<keyword evidence="4 7" id="KW-0472">Membrane</keyword>
<accession>A0A060T719</accession>
<feature type="region of interest" description="Disordered" evidence="6">
    <location>
        <begin position="238"/>
        <end position="274"/>
    </location>
</feature>
<feature type="signal peptide" evidence="8">
    <location>
        <begin position="1"/>
        <end position="20"/>
    </location>
</feature>
<protein>
    <submittedName>
        <fullName evidence="10">ARAD1C25146p</fullName>
    </submittedName>
</protein>
<reference evidence="10" key="1">
    <citation type="submission" date="2014-02" db="EMBL/GenBank/DDBJ databases">
        <authorList>
            <person name="Genoscope - CEA"/>
        </authorList>
    </citation>
    <scope>NUCLEOTIDE SEQUENCE</scope>
    <source>
        <strain evidence="10">LS3</strain>
    </source>
</reference>
<evidence type="ECO:0000256" key="6">
    <source>
        <dbReference type="SAM" id="MobiDB-lite"/>
    </source>
</evidence>